<dbReference type="InterPro" id="IPR050112">
    <property type="entry name" value="Urease_alpha_subunit"/>
</dbReference>
<protein>
    <recommendedName>
        <fullName evidence="2">urease</fullName>
        <ecNumber evidence="2">3.5.1.5</ecNumber>
    </recommendedName>
</protein>
<dbReference type="GO" id="GO:0009039">
    <property type="term" value="F:urease activity"/>
    <property type="evidence" value="ECO:0007669"/>
    <property type="project" value="UniProtKB-EC"/>
</dbReference>
<dbReference type="RefSeq" id="XP_022967000.1">
    <property type="nucleotide sequence ID" value="XM_023111232.1"/>
</dbReference>
<dbReference type="CDD" id="cd00390">
    <property type="entry name" value="Urease_gamma"/>
    <property type="match status" value="1"/>
</dbReference>
<dbReference type="Pfam" id="PF00547">
    <property type="entry name" value="Urease_gamma"/>
    <property type="match status" value="1"/>
</dbReference>
<dbReference type="InterPro" id="IPR036461">
    <property type="entry name" value="Urease_betasu_sf"/>
</dbReference>
<dbReference type="FunFam" id="3.30.280.10:FF:000001">
    <property type="entry name" value="Urease subunit alpha"/>
    <property type="match status" value="1"/>
</dbReference>
<dbReference type="SUPFAM" id="SSF54111">
    <property type="entry name" value="Urease, gamma-subunit"/>
    <property type="match status" value="1"/>
</dbReference>
<dbReference type="SUPFAM" id="SSF51278">
    <property type="entry name" value="Urease, beta-subunit"/>
    <property type="match status" value="1"/>
</dbReference>
<reference evidence="5 6" key="1">
    <citation type="submission" date="2025-04" db="UniProtKB">
        <authorList>
            <consortium name="RefSeq"/>
        </authorList>
    </citation>
    <scope>IDENTIFICATION</scope>
    <source>
        <tissue evidence="5 6">Young leaves</tissue>
    </source>
</reference>
<accession>A0A6J1HT52</accession>
<dbReference type="Proteomes" id="UP000504608">
    <property type="component" value="Unplaced"/>
</dbReference>
<dbReference type="EC" id="3.5.1.5" evidence="2"/>
<dbReference type="PANTHER" id="PTHR43440:SF1">
    <property type="entry name" value="UREASE"/>
    <property type="match status" value="1"/>
</dbReference>
<dbReference type="Gene3D" id="3.30.280.10">
    <property type="entry name" value="Urease, gamma-like subunit"/>
    <property type="match status" value="1"/>
</dbReference>
<dbReference type="GO" id="GO:0043419">
    <property type="term" value="P:urea catabolic process"/>
    <property type="evidence" value="ECO:0007669"/>
    <property type="project" value="InterPro"/>
</dbReference>
<keyword evidence="3" id="KW-0378">Hydrolase</keyword>
<dbReference type="InterPro" id="IPR036463">
    <property type="entry name" value="Urease_gamma_sf"/>
</dbReference>
<evidence type="ECO:0000256" key="1">
    <source>
        <dbReference type="ARBA" id="ARBA00004897"/>
    </source>
</evidence>
<dbReference type="InterPro" id="IPR002026">
    <property type="entry name" value="Urease_gamma/gamma-beta_su"/>
</dbReference>
<evidence type="ECO:0000256" key="3">
    <source>
        <dbReference type="ARBA" id="ARBA00022801"/>
    </source>
</evidence>
<comment type="pathway">
    <text evidence="1">Nitrogen metabolism; urea degradation; CO(2) and NH(3) from urea (urease route): step 1/1.</text>
</comment>
<dbReference type="KEGG" id="cmax:111466534"/>
<evidence type="ECO:0000313" key="5">
    <source>
        <dbReference type="RefSeq" id="XP_022966998.1"/>
    </source>
</evidence>
<sequence length="201" mass="21744">MDFILFNLVVVTKNIMKLSPREVEKLGLHNAGFLAQKRLARGVRLNYAEAVALISAQILEFVRNGEKSVADLMDLGKTLLGRRLVLPGVPHLLDYVQVEGTFPDGTKLITVHNPIESEDGNLELALQGSFLPVPSLESSTVPGEIICVDDEIAINVGRKAVLVKINNKGDRSIQEQKSATLVAIGGNQVIRGGNGIFILTP</sequence>
<evidence type="ECO:0000313" key="6">
    <source>
        <dbReference type="RefSeq" id="XP_022967000.1"/>
    </source>
</evidence>
<proteinExistence type="predicted"/>
<dbReference type="GeneID" id="111466534"/>
<dbReference type="PANTHER" id="PTHR43440">
    <property type="entry name" value="UREASE"/>
    <property type="match status" value="1"/>
</dbReference>
<dbReference type="NCBIfam" id="TIGR00193">
    <property type="entry name" value="urease_gam"/>
    <property type="match status" value="1"/>
</dbReference>
<evidence type="ECO:0000313" key="4">
    <source>
        <dbReference type="Proteomes" id="UP000504608"/>
    </source>
</evidence>
<keyword evidence="4" id="KW-1185">Reference proteome</keyword>
<organism evidence="4 6">
    <name type="scientific">Cucurbita maxima</name>
    <name type="common">Pumpkin</name>
    <name type="synonym">Winter squash</name>
    <dbReference type="NCBI Taxonomy" id="3661"/>
    <lineage>
        <taxon>Eukaryota</taxon>
        <taxon>Viridiplantae</taxon>
        <taxon>Streptophyta</taxon>
        <taxon>Embryophyta</taxon>
        <taxon>Tracheophyta</taxon>
        <taxon>Spermatophyta</taxon>
        <taxon>Magnoliopsida</taxon>
        <taxon>eudicotyledons</taxon>
        <taxon>Gunneridae</taxon>
        <taxon>Pentapetalae</taxon>
        <taxon>rosids</taxon>
        <taxon>fabids</taxon>
        <taxon>Cucurbitales</taxon>
        <taxon>Cucurbitaceae</taxon>
        <taxon>Cucurbiteae</taxon>
        <taxon>Cucurbita</taxon>
    </lineage>
</organism>
<dbReference type="GO" id="GO:0016151">
    <property type="term" value="F:nickel cation binding"/>
    <property type="evidence" value="ECO:0007669"/>
    <property type="project" value="InterPro"/>
</dbReference>
<dbReference type="RefSeq" id="XP_022966998.1">
    <property type="nucleotide sequence ID" value="XM_023111230.1"/>
</dbReference>
<dbReference type="AlphaFoldDB" id="A0A6J1HT52"/>
<evidence type="ECO:0000256" key="2">
    <source>
        <dbReference type="ARBA" id="ARBA00012934"/>
    </source>
</evidence>
<gene>
    <name evidence="5 6" type="primary">LOC111466534</name>
</gene>
<dbReference type="OrthoDB" id="1708534at2759"/>
<name>A0A6J1HT52_CUCMA</name>
<dbReference type="Gene3D" id="2.10.150.10">
    <property type="entry name" value="Urease, beta subunit"/>
    <property type="match status" value="1"/>
</dbReference>